<dbReference type="InterPro" id="IPR011990">
    <property type="entry name" value="TPR-like_helical_dom_sf"/>
</dbReference>
<dbReference type="PANTHER" id="PTHR46430">
    <property type="entry name" value="PROTEIN SKT5-RELATED"/>
    <property type="match status" value="1"/>
</dbReference>
<feature type="region of interest" description="Disordered" evidence="2">
    <location>
        <begin position="53"/>
        <end position="152"/>
    </location>
</feature>
<feature type="compositionally biased region" description="Polar residues" evidence="2">
    <location>
        <begin position="57"/>
        <end position="80"/>
    </location>
</feature>
<dbReference type="Gene3D" id="1.25.40.10">
    <property type="entry name" value="Tetratricopeptide repeat domain"/>
    <property type="match status" value="2"/>
</dbReference>
<keyword evidence="4" id="KW-1185">Reference proteome</keyword>
<dbReference type="Proteomes" id="UP000613177">
    <property type="component" value="Unassembled WGS sequence"/>
</dbReference>
<evidence type="ECO:0000256" key="2">
    <source>
        <dbReference type="SAM" id="MobiDB-lite"/>
    </source>
</evidence>
<keyword evidence="1" id="KW-0677">Repeat</keyword>
<accession>A0A8H7SQI5</accession>
<feature type="compositionally biased region" description="Polar residues" evidence="2">
    <location>
        <begin position="210"/>
        <end position="219"/>
    </location>
</feature>
<dbReference type="Pfam" id="PF08238">
    <property type="entry name" value="Sel1"/>
    <property type="match status" value="7"/>
</dbReference>
<dbReference type="AlphaFoldDB" id="A0A8H7SQI5"/>
<feature type="compositionally biased region" description="Low complexity" evidence="2">
    <location>
        <begin position="185"/>
        <end position="198"/>
    </location>
</feature>
<dbReference type="SMART" id="SM00671">
    <property type="entry name" value="SEL1"/>
    <property type="match status" value="7"/>
</dbReference>
<reference evidence="3" key="1">
    <citation type="submission" date="2021-01" db="EMBL/GenBank/DDBJ databases">
        <title>Metabolic potential, ecology and presence of endohyphal bacteria is reflected in genomic diversity of Mucoromycotina.</title>
        <authorList>
            <person name="Muszewska A."/>
            <person name="Okrasinska A."/>
            <person name="Steczkiewicz K."/>
            <person name="Drgas O."/>
            <person name="Orlowska M."/>
            <person name="Perlinska-Lenart U."/>
            <person name="Aleksandrzak-Piekarczyk T."/>
            <person name="Szatraj K."/>
            <person name="Zielenkiewicz U."/>
            <person name="Pilsyk S."/>
            <person name="Malc E."/>
            <person name="Mieczkowski P."/>
            <person name="Kruszewska J.S."/>
            <person name="Biernat P."/>
            <person name="Pawlowska J."/>
        </authorList>
    </citation>
    <scope>NUCLEOTIDE SEQUENCE</scope>
    <source>
        <strain evidence="3">WA0000018081</strain>
    </source>
</reference>
<dbReference type="InterPro" id="IPR006597">
    <property type="entry name" value="Sel1-like"/>
</dbReference>
<name>A0A8H7SQI5_9FUNG</name>
<dbReference type="SUPFAM" id="SSF81901">
    <property type="entry name" value="HCP-like"/>
    <property type="match status" value="1"/>
</dbReference>
<feature type="compositionally biased region" description="Low complexity" evidence="2">
    <location>
        <begin position="112"/>
        <end position="132"/>
    </location>
</feature>
<evidence type="ECO:0008006" key="5">
    <source>
        <dbReference type="Google" id="ProtNLM"/>
    </source>
</evidence>
<feature type="region of interest" description="Disordered" evidence="2">
    <location>
        <begin position="168"/>
        <end position="227"/>
    </location>
</feature>
<protein>
    <recommendedName>
        <fullName evidence="5">HCP-like protein</fullName>
    </recommendedName>
</protein>
<evidence type="ECO:0000256" key="1">
    <source>
        <dbReference type="ARBA" id="ARBA00022737"/>
    </source>
</evidence>
<sequence length="656" mass="73443">MTIPENDNVQLGPASSYPSKEFERLSLNTTEHVTQNQKPFVYTNSNIILKPDDILSPTETASPTITSHSPRLNERQSPSFQHARPIQYSPSFQNTRPMQYSPSFRQSSPQYNNGSPQINNSNNNNMSNGMHNVPLQPNHQQPMGMPQQRGYNVSRQPSTFYAERPSQFQYRPGAPLPPQPMSPTQQQLNPNNFQQQHNPKFRPPPPPPSHTYNNGYNNLQPRPMMPPPPSQLPQMFGHTNNSASTVVTPLDNTYLADSSLSVANSAGKRPKQSKFPPVTKENLAMYRNEAQSSNDPRAILDLAKFLLEAVNQLAVDEQDPKRTKKTREAMLMEAQKICKKLAAHSGMGKQGYPEAQFFLANCYGSGTMGLQTDPDKAFSLYIQGSKQSHPGCTFRAAVCYEVGAGTKRDKNHAIQFYRKAANLGDSVAMYKLGMILLKGFLGQPKNPREGISWLKRASQQVDEDHPHALHELGLAYEKEGIPSVIPDLNYARELFTQAAQYGYAPSQFKLGLAYENGFLNCPVDPRRSIAWYSKAAEQGDIEAEFALSGWYLTGAEGVLPQSDSEAYLWARKAADKGNAKAEYAVGYYTETGTGTRQSLEEAKRWYMRAAAQNYRRAMQRLTELKYGGARPQQRRKHTREANNTSSNSKDSECIVM</sequence>
<evidence type="ECO:0000313" key="3">
    <source>
        <dbReference type="EMBL" id="KAG2233447.1"/>
    </source>
</evidence>
<feature type="compositionally biased region" description="Polar residues" evidence="2">
    <location>
        <begin position="88"/>
        <end position="111"/>
    </location>
</feature>
<comment type="caution">
    <text evidence="3">The sequence shown here is derived from an EMBL/GenBank/DDBJ whole genome shotgun (WGS) entry which is preliminary data.</text>
</comment>
<dbReference type="PANTHER" id="PTHR46430:SF3">
    <property type="entry name" value="ACTIVATOR OF C KINASE PROTEIN 1"/>
    <property type="match status" value="1"/>
</dbReference>
<feature type="region of interest" description="Disordered" evidence="2">
    <location>
        <begin position="627"/>
        <end position="656"/>
    </location>
</feature>
<dbReference type="InterPro" id="IPR051726">
    <property type="entry name" value="Chitin_Synth_Reg"/>
</dbReference>
<evidence type="ECO:0000313" key="4">
    <source>
        <dbReference type="Proteomes" id="UP000613177"/>
    </source>
</evidence>
<proteinExistence type="predicted"/>
<organism evidence="3 4">
    <name type="scientific">Thamnidium elegans</name>
    <dbReference type="NCBI Taxonomy" id="101142"/>
    <lineage>
        <taxon>Eukaryota</taxon>
        <taxon>Fungi</taxon>
        <taxon>Fungi incertae sedis</taxon>
        <taxon>Mucoromycota</taxon>
        <taxon>Mucoromycotina</taxon>
        <taxon>Mucoromycetes</taxon>
        <taxon>Mucorales</taxon>
        <taxon>Mucorineae</taxon>
        <taxon>Mucoraceae</taxon>
        <taxon>Thamnidium</taxon>
    </lineage>
</organism>
<dbReference type="EMBL" id="JAEPRE010000079">
    <property type="protein sequence ID" value="KAG2233447.1"/>
    <property type="molecule type" value="Genomic_DNA"/>
</dbReference>
<gene>
    <name evidence="3" type="ORF">INT48_008853</name>
</gene>